<dbReference type="Proteomes" id="UP000824890">
    <property type="component" value="Unassembled WGS sequence"/>
</dbReference>
<reference evidence="3 4" key="1">
    <citation type="submission" date="2021-05" db="EMBL/GenBank/DDBJ databases">
        <title>Genome Assembly of Synthetic Allotetraploid Brassica napus Reveals Homoeologous Exchanges between Subgenomes.</title>
        <authorList>
            <person name="Davis J.T."/>
        </authorList>
    </citation>
    <scope>NUCLEOTIDE SEQUENCE [LARGE SCALE GENOMIC DNA]</scope>
    <source>
        <strain evidence="4">cv. Da-Ae</strain>
        <tissue evidence="3">Seedling</tissue>
    </source>
</reference>
<dbReference type="InterPro" id="IPR039265">
    <property type="entry name" value="DIR1-like"/>
</dbReference>
<dbReference type="CDD" id="cd04660">
    <property type="entry name" value="nsLTP_like"/>
    <property type="match status" value="2"/>
</dbReference>
<dbReference type="InterPro" id="IPR036312">
    <property type="entry name" value="Bifun_inhib/LTP/seed_sf"/>
</dbReference>
<keyword evidence="1" id="KW-0732">Signal</keyword>
<proteinExistence type="predicted"/>
<protein>
    <recommendedName>
        <fullName evidence="2">Bifunctional inhibitor/plant lipid transfer protein/seed storage helical domain-containing protein</fullName>
    </recommendedName>
</protein>
<organism evidence="3 4">
    <name type="scientific">Brassica napus</name>
    <name type="common">Rape</name>
    <dbReference type="NCBI Taxonomy" id="3708"/>
    <lineage>
        <taxon>Eukaryota</taxon>
        <taxon>Viridiplantae</taxon>
        <taxon>Streptophyta</taxon>
        <taxon>Embryophyta</taxon>
        <taxon>Tracheophyta</taxon>
        <taxon>Spermatophyta</taxon>
        <taxon>Magnoliopsida</taxon>
        <taxon>eudicotyledons</taxon>
        <taxon>Gunneridae</taxon>
        <taxon>Pentapetalae</taxon>
        <taxon>rosids</taxon>
        <taxon>malvids</taxon>
        <taxon>Brassicales</taxon>
        <taxon>Brassicaceae</taxon>
        <taxon>Brassiceae</taxon>
        <taxon>Brassica</taxon>
    </lineage>
</organism>
<gene>
    <name evidence="3" type="ORF">HID58_046245</name>
</gene>
<feature type="domain" description="Bifunctional inhibitor/plant lipid transfer protein/seed storage helical" evidence="2">
    <location>
        <begin position="33"/>
        <end position="104"/>
    </location>
</feature>
<keyword evidence="4" id="KW-1185">Reference proteome</keyword>
<name>A0ABQ8AWH0_BRANA</name>
<dbReference type="InterPro" id="IPR044741">
    <property type="entry name" value="NsLTP-like"/>
</dbReference>
<evidence type="ECO:0000259" key="2">
    <source>
        <dbReference type="SMART" id="SM00499"/>
    </source>
</evidence>
<dbReference type="InterPro" id="IPR016140">
    <property type="entry name" value="Bifunc_inhib/LTP/seed_store"/>
</dbReference>
<feature type="non-terminal residue" evidence="3">
    <location>
        <position position="1"/>
    </location>
</feature>
<dbReference type="EMBL" id="JAGKQM010000012">
    <property type="protein sequence ID" value="KAH0896677.1"/>
    <property type="molecule type" value="Genomic_DNA"/>
</dbReference>
<dbReference type="SUPFAM" id="SSF47699">
    <property type="entry name" value="Bifunctional inhibitor/lipid-transfer protein/seed storage 2S albumin"/>
    <property type="match status" value="2"/>
</dbReference>
<comment type="caution">
    <text evidence="3">The sequence shown here is derived from an EMBL/GenBank/DDBJ whole genome shotgun (WGS) entry which is preliminary data.</text>
</comment>
<dbReference type="PANTHER" id="PTHR33122">
    <property type="entry name" value="LIPID BINDING PROTEIN-RELATED"/>
    <property type="match status" value="1"/>
</dbReference>
<evidence type="ECO:0000313" key="3">
    <source>
        <dbReference type="EMBL" id="KAH0896677.1"/>
    </source>
</evidence>
<dbReference type="Gene3D" id="1.10.110.10">
    <property type="entry name" value="Plant lipid-transfer and hydrophobic proteins"/>
    <property type="match status" value="2"/>
</dbReference>
<feature type="chain" id="PRO_5046182644" description="Bifunctional inhibitor/plant lipid transfer protein/seed storage helical domain-containing protein" evidence="1">
    <location>
        <begin position="30"/>
        <end position="260"/>
    </location>
</feature>
<feature type="signal peptide" evidence="1">
    <location>
        <begin position="1"/>
        <end position="29"/>
    </location>
</feature>
<evidence type="ECO:0000313" key="4">
    <source>
        <dbReference type="Proteomes" id="UP000824890"/>
    </source>
</evidence>
<evidence type="ECO:0000256" key="1">
    <source>
        <dbReference type="SAM" id="SignalP"/>
    </source>
</evidence>
<dbReference type="SMART" id="SM00499">
    <property type="entry name" value="AAI"/>
    <property type="match status" value="2"/>
</dbReference>
<dbReference type="Pfam" id="PF14368">
    <property type="entry name" value="LTP_2"/>
    <property type="match status" value="2"/>
</dbReference>
<dbReference type="PANTHER" id="PTHR33122:SF77">
    <property type="entry name" value="BIFUNCTIONAL INHIBITOR_LIPID-TRANSFER PROTEIN_SEED STORAGE 2S ALBUMIN SUPERFAMILY PROTEIN"/>
    <property type="match status" value="1"/>
</dbReference>
<sequence length="260" mass="28326">KMGKNNILTQSTVLAMVLTAAIMVKEVTSLTICQIDINDMQKCRPAVTGINPPPPVSECCVVVRSANLECFCRFKFYLPILGIDPSKVAALVAKCGVIAIPPSCREMGKNNTRILITVLALVLTAVMMIQEAKSIPLCNVDTNDLQKCRPAVTGNHPPPPTSACCTVAKTANLECLCPFLSRSGIDPSKLKALFANCGVNNPSCLPWSIEELRWSGHKPACCVLCHHLNIRNRVLHINENNKVLLLAFIHCVLLSWISKN</sequence>
<feature type="domain" description="Bifunctional inhibitor/plant lipid transfer protein/seed storage helical" evidence="2">
    <location>
        <begin position="138"/>
        <end position="204"/>
    </location>
</feature>
<accession>A0ABQ8AWH0</accession>